<organism evidence="1 2">
    <name type="scientific">Trypanosoma conorhini</name>
    <dbReference type="NCBI Taxonomy" id="83891"/>
    <lineage>
        <taxon>Eukaryota</taxon>
        <taxon>Discoba</taxon>
        <taxon>Euglenozoa</taxon>
        <taxon>Kinetoplastea</taxon>
        <taxon>Metakinetoplastina</taxon>
        <taxon>Trypanosomatida</taxon>
        <taxon>Trypanosomatidae</taxon>
        <taxon>Trypanosoma</taxon>
    </lineage>
</organism>
<dbReference type="GeneID" id="40321344"/>
<keyword evidence="2" id="KW-1185">Reference proteome</keyword>
<sequence length="109" mass="12154">MPVAFPTAASLTLYKDFHKDVNDMLTKSYSESEKWKVESKFKGPKDTLFVNPTATSDGKFSVDVEYAPSQCGAAVKATLQPYVRSAGLTVSYRYRGHKVEAVVRKCCDY</sequence>
<reference evidence="1 2" key="1">
    <citation type="journal article" date="2018" name="BMC Genomics">
        <title>Genomic comparison of Trypanosoma conorhini and Trypanosoma rangeli to Trypanosoma cruzi strains of high and low virulence.</title>
        <authorList>
            <person name="Bradwell K.R."/>
            <person name="Koparde V.N."/>
            <person name="Matveyev A.V."/>
            <person name="Serrano M.G."/>
            <person name="Alves J.M."/>
            <person name="Parikh H."/>
            <person name="Huang B."/>
            <person name="Lee V."/>
            <person name="Espinosa-Alvarez O."/>
            <person name="Ortiz P.A."/>
            <person name="Costa-Martins A.G."/>
            <person name="Teixeira M.M."/>
            <person name="Buck G.A."/>
        </authorList>
    </citation>
    <scope>NUCLEOTIDE SEQUENCE [LARGE SCALE GENOMIC DNA]</scope>
    <source>
        <strain evidence="1 2">025E</strain>
    </source>
</reference>
<dbReference type="EMBL" id="MKKU01000625">
    <property type="protein sequence ID" value="RNF05734.1"/>
    <property type="molecule type" value="Genomic_DNA"/>
</dbReference>
<dbReference type="OrthoDB" id="269709at2759"/>
<feature type="non-terminal residue" evidence="1">
    <location>
        <position position="109"/>
    </location>
</feature>
<dbReference type="RefSeq" id="XP_029225306.1">
    <property type="nucleotide sequence ID" value="XM_029374592.1"/>
</dbReference>
<name>A0A422NJY3_9TRYP</name>
<proteinExistence type="predicted"/>
<comment type="caution">
    <text evidence="1">The sequence shown here is derived from an EMBL/GenBank/DDBJ whole genome shotgun (WGS) entry which is preliminary data.</text>
</comment>
<accession>A0A422NJY3</accession>
<protein>
    <submittedName>
        <fullName evidence="1">Voltage-dependent anion-selective channel</fullName>
    </submittedName>
</protein>
<dbReference type="AlphaFoldDB" id="A0A422NJY3"/>
<dbReference type="Gene3D" id="2.40.160.10">
    <property type="entry name" value="Porin"/>
    <property type="match status" value="1"/>
</dbReference>
<evidence type="ECO:0000313" key="1">
    <source>
        <dbReference type="EMBL" id="RNF05734.1"/>
    </source>
</evidence>
<evidence type="ECO:0000313" key="2">
    <source>
        <dbReference type="Proteomes" id="UP000284403"/>
    </source>
</evidence>
<gene>
    <name evidence="1" type="ORF">Tco025E_07733</name>
</gene>
<dbReference type="Proteomes" id="UP000284403">
    <property type="component" value="Unassembled WGS sequence"/>
</dbReference>
<dbReference type="InterPro" id="IPR023614">
    <property type="entry name" value="Porin_dom_sf"/>
</dbReference>